<reference evidence="1" key="1">
    <citation type="journal article" date="2014" name="Front. Microbiol.">
        <title>High frequency of phylogenetically diverse reductive dehalogenase-homologous genes in deep subseafloor sedimentary metagenomes.</title>
        <authorList>
            <person name="Kawai M."/>
            <person name="Futagami T."/>
            <person name="Toyoda A."/>
            <person name="Takaki Y."/>
            <person name="Nishi S."/>
            <person name="Hori S."/>
            <person name="Arai W."/>
            <person name="Tsubouchi T."/>
            <person name="Morono Y."/>
            <person name="Uchiyama I."/>
            <person name="Ito T."/>
            <person name="Fujiyama A."/>
            <person name="Inagaki F."/>
            <person name="Takami H."/>
        </authorList>
    </citation>
    <scope>NUCLEOTIDE SEQUENCE</scope>
    <source>
        <strain evidence="1">Expedition CK06-06</strain>
    </source>
</reference>
<gene>
    <name evidence="1" type="ORF">S06H3_14264</name>
</gene>
<protein>
    <submittedName>
        <fullName evidence="1">Uncharacterized protein</fullName>
    </submittedName>
</protein>
<comment type="caution">
    <text evidence="1">The sequence shown here is derived from an EMBL/GenBank/DDBJ whole genome shotgun (WGS) entry which is preliminary data.</text>
</comment>
<dbReference type="EMBL" id="BARV01006975">
    <property type="protein sequence ID" value="GAI18079.1"/>
    <property type="molecule type" value="Genomic_DNA"/>
</dbReference>
<dbReference type="AlphaFoldDB" id="X1NHD5"/>
<proteinExistence type="predicted"/>
<organism evidence="1">
    <name type="scientific">marine sediment metagenome</name>
    <dbReference type="NCBI Taxonomy" id="412755"/>
    <lineage>
        <taxon>unclassified sequences</taxon>
        <taxon>metagenomes</taxon>
        <taxon>ecological metagenomes</taxon>
    </lineage>
</organism>
<sequence>MAIPQDRLSTVPVPDDYLPPNGDTNYLLEWHEGGPIAINDTSAGLNYQGWVMTYSDPDFTLTPDTTGLPETVGLPVAGVTQLSFCFDQNGRASIAYTQGGVAYLYWFDTVAADFVTTASAEGAISPALTLDDKRVTQTQSSDMLLFYTMQEFAADPDCGEPYLYLKRGYKEELDSVKGYINCC</sequence>
<accession>X1NHD5</accession>
<name>X1NHD5_9ZZZZ</name>
<evidence type="ECO:0000313" key="1">
    <source>
        <dbReference type="EMBL" id="GAI18079.1"/>
    </source>
</evidence>